<comment type="caution">
    <text evidence="2">The sequence shown here is derived from an EMBL/GenBank/DDBJ whole genome shotgun (WGS) entry which is preliminary data.</text>
</comment>
<accession>A0A6M1QZ89</accession>
<protein>
    <submittedName>
        <fullName evidence="2">Uncharacterized protein</fullName>
    </submittedName>
</protein>
<dbReference type="RefSeq" id="WP_165112981.1">
    <property type="nucleotide sequence ID" value="NZ_JAALAA010000022.1"/>
</dbReference>
<feature type="region of interest" description="Disordered" evidence="1">
    <location>
        <begin position="173"/>
        <end position="194"/>
    </location>
</feature>
<dbReference type="AlphaFoldDB" id="A0A6M1QZ89"/>
<evidence type="ECO:0000256" key="1">
    <source>
        <dbReference type="SAM" id="MobiDB-lite"/>
    </source>
</evidence>
<gene>
    <name evidence="2" type="ORF">G5C66_21560</name>
</gene>
<dbReference type="Proteomes" id="UP000483261">
    <property type="component" value="Unassembled WGS sequence"/>
</dbReference>
<dbReference type="EMBL" id="JAALAA010000022">
    <property type="protein sequence ID" value="NGN95313.1"/>
    <property type="molecule type" value="Genomic_DNA"/>
</dbReference>
<reference evidence="2 3" key="1">
    <citation type="submission" date="2020-02" db="EMBL/GenBank/DDBJ databases">
        <title>Whole-genome analyses of novel actinobacteria.</title>
        <authorList>
            <person name="Sahin N."/>
        </authorList>
    </citation>
    <scope>NUCLEOTIDE SEQUENCE [LARGE SCALE GENOMIC DNA]</scope>
    <source>
        <strain evidence="2 3">KC13</strain>
    </source>
</reference>
<evidence type="ECO:0000313" key="2">
    <source>
        <dbReference type="EMBL" id="NGN95313.1"/>
    </source>
</evidence>
<proteinExistence type="predicted"/>
<keyword evidence="3" id="KW-1185">Reference proteome</keyword>
<sequence>MFDFALLQRQMNAEDPVSVLLRGHLWIESMIVELIRAELPIPEAWRELDRLSWSSKLGLAMAQGNAPDFTSFVVLNRLRNRLAHSPTFEPDLTASMELARAVAADIQSEKNVHAITFDLPDPDTQSPADILREAISTLLEYLVAALTALYEVLANRFNEQAERLRAFIDGLPSSTSGEDGADSNQHGATTSASS</sequence>
<name>A0A6M1QZ89_9ACTN</name>
<evidence type="ECO:0000313" key="3">
    <source>
        <dbReference type="Proteomes" id="UP000483261"/>
    </source>
</evidence>
<organism evidence="2 3">
    <name type="scientific">Nocardioides turkmenicus</name>
    <dbReference type="NCBI Taxonomy" id="2711220"/>
    <lineage>
        <taxon>Bacteria</taxon>
        <taxon>Bacillati</taxon>
        <taxon>Actinomycetota</taxon>
        <taxon>Actinomycetes</taxon>
        <taxon>Propionibacteriales</taxon>
        <taxon>Nocardioidaceae</taxon>
        <taxon>Nocardioides</taxon>
    </lineage>
</organism>